<dbReference type="Proteomes" id="UP001314796">
    <property type="component" value="Unassembled WGS sequence"/>
</dbReference>
<proteinExistence type="inferred from homology"/>
<dbReference type="InterPro" id="IPR027417">
    <property type="entry name" value="P-loop_NTPase"/>
</dbReference>
<name>A0ABS2NNX2_9FIRM</name>
<dbReference type="PANTHER" id="PTHR42711">
    <property type="entry name" value="ABC TRANSPORTER ATP-BINDING PROTEIN"/>
    <property type="match status" value="1"/>
</dbReference>
<keyword evidence="7" id="KW-1185">Reference proteome</keyword>
<protein>
    <submittedName>
        <fullName evidence="6">ABC-2 type transport system ATP-binding protein</fullName>
    </submittedName>
</protein>
<evidence type="ECO:0000256" key="3">
    <source>
        <dbReference type="ARBA" id="ARBA00022741"/>
    </source>
</evidence>
<dbReference type="InterPro" id="IPR003593">
    <property type="entry name" value="AAA+_ATPase"/>
</dbReference>
<gene>
    <name evidence="6" type="ORF">JOC73_000785</name>
</gene>
<dbReference type="PANTHER" id="PTHR42711:SF5">
    <property type="entry name" value="ABC TRANSPORTER ATP-BINDING PROTEIN NATA"/>
    <property type="match status" value="1"/>
</dbReference>
<feature type="domain" description="ABC transporter" evidence="5">
    <location>
        <begin position="4"/>
        <end position="241"/>
    </location>
</feature>
<dbReference type="InterPro" id="IPR050763">
    <property type="entry name" value="ABC_transporter_ATP-binding"/>
</dbReference>
<reference evidence="6 7" key="1">
    <citation type="submission" date="2021-01" db="EMBL/GenBank/DDBJ databases">
        <title>Genomic Encyclopedia of Type Strains, Phase IV (KMG-IV): sequencing the most valuable type-strain genomes for metagenomic binning, comparative biology and taxonomic classification.</title>
        <authorList>
            <person name="Goeker M."/>
        </authorList>
    </citation>
    <scope>NUCLEOTIDE SEQUENCE [LARGE SCALE GENOMIC DNA]</scope>
    <source>
        <strain evidence="6 7">DSM 25890</strain>
    </source>
</reference>
<dbReference type="InterPro" id="IPR003439">
    <property type="entry name" value="ABC_transporter-like_ATP-bd"/>
</dbReference>
<keyword evidence="4 6" id="KW-0067">ATP-binding</keyword>
<accession>A0ABS2NNX2</accession>
<dbReference type="Gene3D" id="3.40.50.300">
    <property type="entry name" value="P-loop containing nucleotide triphosphate hydrolases"/>
    <property type="match status" value="1"/>
</dbReference>
<sequence length="324" mass="36875">MEILRVKGLKKVYPMKGKKEFVAVDDVSFEVNRGEVFGLLGPNGAGKTSTIKCICGLLHYDDGDVWVNGYSMKDSRRRGLRHISAVLEGNRNIYWRMTVKENLEFFTGINGFSPSKSKERMEYLLHQFQLLEQRDTVVNKLSRGMKQKVAIAISLVTDKEIILLDEPTLGLDVGMSHELRGLLKTIAKEEGKTILLSTHDMQVVEETCDRLVIINQGKTIVHDTVENLMRLTNQHFYLLQLKNQLTSEIKQRVAKIAKAISLRNDTNNGYTYLITLENPNGLYDIMGMLRDSGAELRFIERTNNRLEDIFINLVKEAGNHEISS</sequence>
<dbReference type="RefSeq" id="WP_204400552.1">
    <property type="nucleotide sequence ID" value="NZ_JAFBEE010000003.1"/>
</dbReference>
<comment type="caution">
    <text evidence="6">The sequence shown here is derived from an EMBL/GenBank/DDBJ whole genome shotgun (WGS) entry which is preliminary data.</text>
</comment>
<keyword evidence="3" id="KW-0547">Nucleotide-binding</keyword>
<dbReference type="GO" id="GO:0005524">
    <property type="term" value="F:ATP binding"/>
    <property type="evidence" value="ECO:0007669"/>
    <property type="project" value="UniProtKB-KW"/>
</dbReference>
<evidence type="ECO:0000256" key="4">
    <source>
        <dbReference type="ARBA" id="ARBA00022840"/>
    </source>
</evidence>
<dbReference type="PROSITE" id="PS50893">
    <property type="entry name" value="ABC_TRANSPORTER_2"/>
    <property type="match status" value="1"/>
</dbReference>
<evidence type="ECO:0000259" key="5">
    <source>
        <dbReference type="PROSITE" id="PS50893"/>
    </source>
</evidence>
<comment type="similarity">
    <text evidence="1">Belongs to the ABC transporter superfamily.</text>
</comment>
<organism evidence="6 7">
    <name type="scientific">Alkaliphilus hydrothermalis</name>
    <dbReference type="NCBI Taxonomy" id="1482730"/>
    <lineage>
        <taxon>Bacteria</taxon>
        <taxon>Bacillati</taxon>
        <taxon>Bacillota</taxon>
        <taxon>Clostridia</taxon>
        <taxon>Peptostreptococcales</taxon>
        <taxon>Natronincolaceae</taxon>
        <taxon>Alkaliphilus</taxon>
    </lineage>
</organism>
<dbReference type="SMART" id="SM00382">
    <property type="entry name" value="AAA"/>
    <property type="match status" value="1"/>
</dbReference>
<evidence type="ECO:0000256" key="2">
    <source>
        <dbReference type="ARBA" id="ARBA00022448"/>
    </source>
</evidence>
<dbReference type="SUPFAM" id="SSF52540">
    <property type="entry name" value="P-loop containing nucleoside triphosphate hydrolases"/>
    <property type="match status" value="1"/>
</dbReference>
<evidence type="ECO:0000313" key="6">
    <source>
        <dbReference type="EMBL" id="MBM7614274.1"/>
    </source>
</evidence>
<dbReference type="EMBL" id="JAFBEE010000003">
    <property type="protein sequence ID" value="MBM7614274.1"/>
    <property type="molecule type" value="Genomic_DNA"/>
</dbReference>
<keyword evidence="2" id="KW-0813">Transport</keyword>
<dbReference type="Pfam" id="PF00005">
    <property type="entry name" value="ABC_tran"/>
    <property type="match status" value="1"/>
</dbReference>
<dbReference type="CDD" id="cd03230">
    <property type="entry name" value="ABC_DR_subfamily_A"/>
    <property type="match status" value="1"/>
</dbReference>
<evidence type="ECO:0000313" key="7">
    <source>
        <dbReference type="Proteomes" id="UP001314796"/>
    </source>
</evidence>
<evidence type="ECO:0000256" key="1">
    <source>
        <dbReference type="ARBA" id="ARBA00005417"/>
    </source>
</evidence>